<dbReference type="SUPFAM" id="SSF55811">
    <property type="entry name" value="Nudix"/>
    <property type="match status" value="1"/>
</dbReference>
<dbReference type="AlphaFoldDB" id="A0A9W8Q5H5"/>
<dbReference type="GeneID" id="80891092"/>
<evidence type="ECO:0000313" key="3">
    <source>
        <dbReference type="Proteomes" id="UP001144673"/>
    </source>
</evidence>
<protein>
    <recommendedName>
        <fullName evidence="1">Nudix hydrolase domain-containing protein</fullName>
    </recommendedName>
</protein>
<feature type="domain" description="Nudix hydrolase" evidence="1">
    <location>
        <begin position="150"/>
        <end position="303"/>
    </location>
</feature>
<evidence type="ECO:0000313" key="2">
    <source>
        <dbReference type="EMBL" id="KAJ4145072.1"/>
    </source>
</evidence>
<dbReference type="Gene3D" id="3.90.79.10">
    <property type="entry name" value="Nucleoside Triphosphate Pyrophosphohydrolase"/>
    <property type="match status" value="1"/>
</dbReference>
<name>A0A9W8Q5H5_AKAMU</name>
<evidence type="ECO:0000259" key="1">
    <source>
        <dbReference type="PROSITE" id="PS51462"/>
    </source>
</evidence>
<sequence>MTSTNTTPISIASYPQRHFDKVIEACNKFDGDLSTTWKFYMLDNSRPVGFMREEFANNIQWGIAAFKVSKEAKTIHLDPTLVPGEDATERCQEEFTKLCEINKTRFVDLEKWLNSKSKPEFQAVRWLDVPGAMYKMPTPLRGICGIATAGVHLNVYTVIGQQRHMWVSQRSMNSTYPGMLDQTVAGGMDYTDDYNPWATLEHEASEEAKLVLDTATEKMTYKGVEVGLVRGPFRMTLYDKKDKNAGGNEGTLEPSVCFVFDMEVPADFVMVPGEDQSFQLKSMKEVVDQLGAGQWKPNSGLATLESLLRNGYIVDRGDGMVVELQKKLQRGLPMRTAHCEEEYSLDD</sequence>
<dbReference type="CDD" id="cd03676">
    <property type="entry name" value="NUDIX_Tnr3_like"/>
    <property type="match status" value="1"/>
</dbReference>
<dbReference type="PROSITE" id="PS51462">
    <property type="entry name" value="NUDIX"/>
    <property type="match status" value="1"/>
</dbReference>
<dbReference type="RefSeq" id="XP_056048742.1">
    <property type="nucleotide sequence ID" value="XM_056195077.1"/>
</dbReference>
<dbReference type="InterPro" id="IPR000086">
    <property type="entry name" value="NUDIX_hydrolase_dom"/>
</dbReference>
<comment type="caution">
    <text evidence="2">The sequence shown here is derived from an EMBL/GenBank/DDBJ whole genome shotgun (WGS) entry which is preliminary data.</text>
</comment>
<dbReference type="EMBL" id="JAJHUN010000011">
    <property type="protein sequence ID" value="KAJ4145072.1"/>
    <property type="molecule type" value="Genomic_DNA"/>
</dbReference>
<dbReference type="Proteomes" id="UP001144673">
    <property type="component" value="Chromosome 2"/>
</dbReference>
<proteinExistence type="predicted"/>
<reference evidence="2" key="1">
    <citation type="journal article" date="2023" name="Access Microbiol">
        <title>De-novo genome assembly for Akanthomyces muscarius, a biocontrol agent of insect agricultural pests.</title>
        <authorList>
            <person name="Erdos Z."/>
            <person name="Studholme D.J."/>
            <person name="Raymond B."/>
            <person name="Sharma M."/>
        </authorList>
    </citation>
    <scope>NUCLEOTIDE SEQUENCE</scope>
    <source>
        <strain evidence="2">Ve6</strain>
    </source>
</reference>
<accession>A0A9W8Q5H5</accession>
<gene>
    <name evidence="2" type="ORF">LMH87_003933</name>
</gene>
<dbReference type="InterPro" id="IPR015797">
    <property type="entry name" value="NUDIX_hydrolase-like_dom_sf"/>
</dbReference>
<keyword evidence="3" id="KW-1185">Reference proteome</keyword>
<organism evidence="2 3">
    <name type="scientific">Akanthomyces muscarius</name>
    <name type="common">Entomopathogenic fungus</name>
    <name type="synonym">Lecanicillium muscarium</name>
    <dbReference type="NCBI Taxonomy" id="2231603"/>
    <lineage>
        <taxon>Eukaryota</taxon>
        <taxon>Fungi</taxon>
        <taxon>Dikarya</taxon>
        <taxon>Ascomycota</taxon>
        <taxon>Pezizomycotina</taxon>
        <taxon>Sordariomycetes</taxon>
        <taxon>Hypocreomycetidae</taxon>
        <taxon>Hypocreales</taxon>
        <taxon>Cordycipitaceae</taxon>
        <taxon>Akanthomyces</taxon>
    </lineage>
</organism>
<dbReference type="KEGG" id="amus:LMH87_003933"/>